<gene>
    <name evidence="8" type="ORF">OBBRIDRAFT_837299</name>
</gene>
<evidence type="ECO:0000313" key="8">
    <source>
        <dbReference type="EMBL" id="OCH87521.1"/>
    </source>
</evidence>
<keyword evidence="4 7" id="KW-1133">Transmembrane helix</keyword>
<proteinExistence type="predicted"/>
<keyword evidence="2 7" id="KW-0812">Transmembrane</keyword>
<keyword evidence="5" id="KW-0496">Mitochondrion</keyword>
<dbReference type="OrthoDB" id="2317211at2759"/>
<dbReference type="GO" id="GO:0005743">
    <property type="term" value="C:mitochondrial inner membrane"/>
    <property type="evidence" value="ECO:0007669"/>
    <property type="project" value="UniProtKB-SubCell"/>
</dbReference>
<evidence type="ECO:0000256" key="6">
    <source>
        <dbReference type="ARBA" id="ARBA00023136"/>
    </source>
</evidence>
<evidence type="ECO:0000256" key="1">
    <source>
        <dbReference type="ARBA" id="ARBA00004273"/>
    </source>
</evidence>
<sequence length="148" mass="16056">MAKMEMMASGTEEAMARSRRNGVNIGLSRSVSRSAWGQGPAGLLVVACLHGLLSDFALARLDAPNTVLAVLAVAVLAVAMAIAPITGKLRKRFWLDITVSLGLGISAGYAFWYGVHLKKGEHRSSSTRPTSPLQKQEEFYLKLEREKQ</sequence>
<dbReference type="GO" id="GO:0004129">
    <property type="term" value="F:cytochrome-c oxidase activity"/>
    <property type="evidence" value="ECO:0007669"/>
    <property type="project" value="TreeGrafter"/>
</dbReference>
<evidence type="ECO:0000256" key="4">
    <source>
        <dbReference type="ARBA" id="ARBA00022989"/>
    </source>
</evidence>
<dbReference type="GO" id="GO:0006123">
    <property type="term" value="P:mitochondrial electron transport, cytochrome c to oxygen"/>
    <property type="evidence" value="ECO:0007669"/>
    <property type="project" value="TreeGrafter"/>
</dbReference>
<evidence type="ECO:0000313" key="9">
    <source>
        <dbReference type="Proteomes" id="UP000250043"/>
    </source>
</evidence>
<feature type="transmembrane region" description="Helical" evidence="7">
    <location>
        <begin position="93"/>
        <end position="115"/>
    </location>
</feature>
<dbReference type="EMBL" id="KV722482">
    <property type="protein sequence ID" value="OCH87521.1"/>
    <property type="molecule type" value="Genomic_DNA"/>
</dbReference>
<comment type="subcellular location">
    <subcellularLocation>
        <location evidence="1">Mitochondrion inner membrane</location>
    </subcellularLocation>
</comment>
<keyword evidence="3" id="KW-0999">Mitochondrion inner membrane</keyword>
<feature type="transmembrane region" description="Helical" evidence="7">
    <location>
        <begin position="67"/>
        <end position="86"/>
    </location>
</feature>
<name>A0A8E2DI07_9APHY</name>
<evidence type="ECO:0000256" key="5">
    <source>
        <dbReference type="ARBA" id="ARBA00023128"/>
    </source>
</evidence>
<evidence type="ECO:0000256" key="3">
    <source>
        <dbReference type="ARBA" id="ARBA00022792"/>
    </source>
</evidence>
<keyword evidence="9" id="KW-1185">Reference proteome</keyword>
<dbReference type="PANTHER" id="PTHR28264:SF1">
    <property type="entry name" value="CYTOCHROME C OXIDASE SUBUNIT 6C"/>
    <property type="match status" value="1"/>
</dbReference>
<dbReference type="AlphaFoldDB" id="A0A8E2DI07"/>
<protein>
    <submittedName>
        <fullName evidence="8">Uncharacterized protein</fullName>
    </submittedName>
</protein>
<reference evidence="8 9" key="1">
    <citation type="submission" date="2016-07" db="EMBL/GenBank/DDBJ databases">
        <title>Draft genome of the white-rot fungus Obba rivulosa 3A-2.</title>
        <authorList>
            <consortium name="DOE Joint Genome Institute"/>
            <person name="Miettinen O."/>
            <person name="Riley R."/>
            <person name="Acob R."/>
            <person name="Barry K."/>
            <person name="Cullen D."/>
            <person name="De Vries R."/>
            <person name="Hainaut M."/>
            <person name="Hatakka A."/>
            <person name="Henrissat B."/>
            <person name="Hilden K."/>
            <person name="Kuo R."/>
            <person name="Labutti K."/>
            <person name="Lipzen A."/>
            <person name="Makela M.R."/>
            <person name="Sandor L."/>
            <person name="Spatafora J.W."/>
            <person name="Grigoriev I.V."/>
            <person name="Hibbett D.S."/>
        </authorList>
    </citation>
    <scope>NUCLEOTIDE SEQUENCE [LARGE SCALE GENOMIC DNA]</scope>
    <source>
        <strain evidence="8 9">3A-2</strain>
    </source>
</reference>
<organism evidence="8 9">
    <name type="scientific">Obba rivulosa</name>
    <dbReference type="NCBI Taxonomy" id="1052685"/>
    <lineage>
        <taxon>Eukaryota</taxon>
        <taxon>Fungi</taxon>
        <taxon>Dikarya</taxon>
        <taxon>Basidiomycota</taxon>
        <taxon>Agaricomycotina</taxon>
        <taxon>Agaricomycetes</taxon>
        <taxon>Polyporales</taxon>
        <taxon>Gelatoporiaceae</taxon>
        <taxon>Obba</taxon>
    </lineage>
</organism>
<accession>A0A8E2DI07</accession>
<evidence type="ECO:0000256" key="2">
    <source>
        <dbReference type="ARBA" id="ARBA00022692"/>
    </source>
</evidence>
<evidence type="ECO:0000256" key="7">
    <source>
        <dbReference type="SAM" id="Phobius"/>
    </source>
</evidence>
<keyword evidence="6 7" id="KW-0472">Membrane</keyword>
<dbReference type="PANTHER" id="PTHR28264">
    <property type="entry name" value="CYTOCHROME C OXIDASE SUBUNIT 7A"/>
    <property type="match status" value="1"/>
</dbReference>
<dbReference type="CDD" id="cd22888">
    <property type="entry name" value="CcO_VIIa_fungal"/>
    <property type="match status" value="1"/>
</dbReference>
<dbReference type="Proteomes" id="UP000250043">
    <property type="component" value="Unassembled WGS sequence"/>
</dbReference>